<evidence type="ECO:0000313" key="1">
    <source>
        <dbReference type="EMBL" id="EHC18718.1"/>
    </source>
</evidence>
<name>G6FPB8_9CYAN</name>
<keyword evidence="2" id="KW-1185">Reference proteome</keyword>
<comment type="caution">
    <text evidence="1">The sequence shown here is derived from an EMBL/GenBank/DDBJ whole genome shotgun (WGS) entry which is preliminary data.</text>
</comment>
<dbReference type="Proteomes" id="UP000004344">
    <property type="component" value="Unassembled WGS sequence"/>
</dbReference>
<proteinExistence type="predicted"/>
<organism evidence="1 2">
    <name type="scientific">Fischerella thermalis JSC-11</name>
    <dbReference type="NCBI Taxonomy" id="741277"/>
    <lineage>
        <taxon>Bacteria</taxon>
        <taxon>Bacillati</taxon>
        <taxon>Cyanobacteriota</taxon>
        <taxon>Cyanophyceae</taxon>
        <taxon>Nostocales</taxon>
        <taxon>Hapalosiphonaceae</taxon>
        <taxon>Fischerella</taxon>
    </lineage>
</organism>
<dbReference type="EMBL" id="AGIZ01000002">
    <property type="protein sequence ID" value="EHC18718.1"/>
    <property type="molecule type" value="Genomic_DNA"/>
</dbReference>
<sequence length="66" mass="7217">MHCFSLVSLLLAADVGDTPMCPIFDVIDIVSLQSSASTANINSINLYELGKSVIVQSLSIHIYREY</sequence>
<dbReference type="AlphaFoldDB" id="G6FPB8"/>
<protein>
    <submittedName>
        <fullName evidence="1">Uncharacterized protein</fullName>
    </submittedName>
</protein>
<gene>
    <name evidence="1" type="ORF">FJSC11DRAFT_0698</name>
</gene>
<reference evidence="1 2" key="1">
    <citation type="submission" date="2011-09" db="EMBL/GenBank/DDBJ databases">
        <title>The draft genome of Fischerella sp. JSC-11.</title>
        <authorList>
            <consortium name="US DOE Joint Genome Institute (JGI-PGF)"/>
            <person name="Lucas S."/>
            <person name="Han J."/>
            <person name="Lapidus A."/>
            <person name="Cheng J.-F."/>
            <person name="Goodwin L."/>
            <person name="Pitluck S."/>
            <person name="Peters L."/>
            <person name="Land M.L."/>
            <person name="Hauser L."/>
            <person name="Sarkisova S."/>
            <person name="Bryant D.A."/>
            <person name="Brown I."/>
            <person name="Woyke T.J."/>
        </authorList>
    </citation>
    <scope>NUCLEOTIDE SEQUENCE [LARGE SCALE GENOMIC DNA]</scope>
    <source>
        <strain evidence="1 2">JSC-11</strain>
    </source>
</reference>
<accession>G6FPB8</accession>
<evidence type="ECO:0000313" key="2">
    <source>
        <dbReference type="Proteomes" id="UP000004344"/>
    </source>
</evidence>